<accession>A0A1W1C1S9</accession>
<dbReference type="AlphaFoldDB" id="A0A1W1C1S9"/>
<evidence type="ECO:0000313" key="1">
    <source>
        <dbReference type="EMBL" id="SFV59726.1"/>
    </source>
</evidence>
<reference evidence="1" key="1">
    <citation type="submission" date="2016-10" db="EMBL/GenBank/DDBJ databases">
        <authorList>
            <person name="de Groot N.N."/>
        </authorList>
    </citation>
    <scope>NUCLEOTIDE SEQUENCE</scope>
</reference>
<protein>
    <submittedName>
        <fullName evidence="1">Nitric oxide-responding transcriptional regulator Dnr (Crp/Fnr family)</fullName>
    </submittedName>
</protein>
<name>A0A1W1C1S9_9ZZZZ</name>
<sequence length="262" mass="30199">MRQSKVIKLFYIIIVLFGFIVANATDKNRDIIIQNTENIKIISQSIAKNYFYINQGIQISSAKRGLKRDIVNMDKSIKAIQKVAKAKNIKNLIEFALFSSEELKDILAQPYSTENGGLILDYTESLLESSDNMLKHSIPKDIDKETKMLLMVVDMKYLLARAAKYYIAFSAGFTDDVNVAQANIAVDEFGVSLKKVEEYKYPKSISKRVIRKLTRYWPSSQSFYRGIKKSELPTIIFISTKHMERSINKLIVYHQKQINKYK</sequence>
<organism evidence="1">
    <name type="scientific">hydrothermal vent metagenome</name>
    <dbReference type="NCBI Taxonomy" id="652676"/>
    <lineage>
        <taxon>unclassified sequences</taxon>
        <taxon>metagenomes</taxon>
        <taxon>ecological metagenomes</taxon>
    </lineage>
</organism>
<dbReference type="EMBL" id="FPHG01000040">
    <property type="protein sequence ID" value="SFV59726.1"/>
    <property type="molecule type" value="Genomic_DNA"/>
</dbReference>
<proteinExistence type="predicted"/>
<gene>
    <name evidence="1" type="ORF">MNB_SV-9-1647</name>
</gene>